<dbReference type="SUPFAM" id="SSF55961">
    <property type="entry name" value="Bet v1-like"/>
    <property type="match status" value="1"/>
</dbReference>
<comment type="caution">
    <text evidence="3">The sequence shown here is derived from an EMBL/GenBank/DDBJ whole genome shotgun (WGS) entry which is preliminary data.</text>
</comment>
<evidence type="ECO:0000313" key="4">
    <source>
        <dbReference type="Proteomes" id="UP000267469"/>
    </source>
</evidence>
<dbReference type="Gene3D" id="3.30.530.20">
    <property type="match status" value="1"/>
</dbReference>
<reference evidence="3 4" key="1">
    <citation type="submission" date="2018-10" db="EMBL/GenBank/DDBJ databases">
        <title>Sinomicrobium pectinilyticum sp. nov., a pectinase-producing bacterium isolated from alkaline and saline soil, and emended description of the genus Sinomicrobium.</title>
        <authorList>
            <person name="Cheng B."/>
            <person name="Li C."/>
            <person name="Lai Q."/>
            <person name="Du M."/>
            <person name="Shao Z."/>
            <person name="Xu P."/>
            <person name="Yang C."/>
        </authorList>
    </citation>
    <scope>NUCLEOTIDE SEQUENCE [LARGE SCALE GENOMIC DNA]</scope>
    <source>
        <strain evidence="3 4">5DNS001</strain>
    </source>
</reference>
<dbReference type="OrthoDB" id="287565at2"/>
<name>A0A3N0EA17_SINP1</name>
<dbReference type="CDD" id="cd07814">
    <property type="entry name" value="SRPBCC_CalC_Aha1-like"/>
    <property type="match status" value="1"/>
</dbReference>
<dbReference type="InterPro" id="IPR023393">
    <property type="entry name" value="START-like_dom_sf"/>
</dbReference>
<dbReference type="Pfam" id="PF08327">
    <property type="entry name" value="AHSA1"/>
    <property type="match status" value="1"/>
</dbReference>
<feature type="domain" description="Activator of Hsp90 ATPase homologue 1/2-like C-terminal" evidence="2">
    <location>
        <begin position="11"/>
        <end position="129"/>
    </location>
</feature>
<evidence type="ECO:0000259" key="2">
    <source>
        <dbReference type="Pfam" id="PF08327"/>
    </source>
</evidence>
<dbReference type="InterPro" id="IPR013538">
    <property type="entry name" value="ASHA1/2-like_C"/>
</dbReference>
<accession>A0A3N0EA17</accession>
<gene>
    <name evidence="3" type="ORF">ED312_13370</name>
</gene>
<evidence type="ECO:0000313" key="3">
    <source>
        <dbReference type="EMBL" id="RNL84673.1"/>
    </source>
</evidence>
<sequence>MADIEHINYIKAPVSEVYTALATEKGLSEVWTQKLNVKPEVGYINEFDFDDGYATKMKVEHLTEHSKIVWKCVESDPEWVGTSVIFDLTEKDGVTAVVLKHTDWRKVTEFYRWCNYNWGMFLLSLKEYCEDGKGLPFQERKF</sequence>
<proteinExistence type="inferred from homology"/>
<dbReference type="AlphaFoldDB" id="A0A3N0EA17"/>
<evidence type="ECO:0000256" key="1">
    <source>
        <dbReference type="ARBA" id="ARBA00006817"/>
    </source>
</evidence>
<dbReference type="EMBL" id="RJTM01000094">
    <property type="protein sequence ID" value="RNL84673.1"/>
    <property type="molecule type" value="Genomic_DNA"/>
</dbReference>
<organism evidence="3 4">
    <name type="scientific">Sinomicrobium pectinilyticum</name>
    <dbReference type="NCBI Taxonomy" id="1084421"/>
    <lineage>
        <taxon>Bacteria</taxon>
        <taxon>Pseudomonadati</taxon>
        <taxon>Bacteroidota</taxon>
        <taxon>Flavobacteriia</taxon>
        <taxon>Flavobacteriales</taxon>
        <taxon>Flavobacteriaceae</taxon>
        <taxon>Sinomicrobium</taxon>
    </lineage>
</organism>
<keyword evidence="4" id="KW-1185">Reference proteome</keyword>
<comment type="similarity">
    <text evidence="1">Belongs to the AHA1 family.</text>
</comment>
<dbReference type="Proteomes" id="UP000267469">
    <property type="component" value="Unassembled WGS sequence"/>
</dbReference>
<dbReference type="RefSeq" id="WP_123216520.1">
    <property type="nucleotide sequence ID" value="NZ_RJTM01000094.1"/>
</dbReference>
<protein>
    <submittedName>
        <fullName evidence="3">SRPBCC domain-containing protein</fullName>
    </submittedName>
</protein>